<organism evidence="2 3">
    <name type="scientific">Plasmodium coatneyi</name>
    <dbReference type="NCBI Taxonomy" id="208452"/>
    <lineage>
        <taxon>Eukaryota</taxon>
        <taxon>Sar</taxon>
        <taxon>Alveolata</taxon>
        <taxon>Apicomplexa</taxon>
        <taxon>Aconoidasida</taxon>
        <taxon>Haemosporida</taxon>
        <taxon>Plasmodiidae</taxon>
        <taxon>Plasmodium</taxon>
    </lineage>
</organism>
<dbReference type="Pfam" id="PF05795">
    <property type="entry name" value="Plasmodium_Vir"/>
    <property type="match status" value="1"/>
</dbReference>
<evidence type="ECO:0000313" key="3">
    <source>
        <dbReference type="Proteomes" id="UP000092716"/>
    </source>
</evidence>
<feature type="compositionally biased region" description="Basic residues" evidence="1">
    <location>
        <begin position="293"/>
        <end position="305"/>
    </location>
</feature>
<dbReference type="VEuPathDB" id="PlasmoDB:PCOAH_00015430"/>
<dbReference type="Proteomes" id="UP000092716">
    <property type="component" value="Chromosome 6"/>
</dbReference>
<keyword evidence="3" id="KW-1185">Reference proteome</keyword>
<reference evidence="3" key="1">
    <citation type="submission" date="2016-06" db="EMBL/GenBank/DDBJ databases">
        <title>First high quality genome sequence of Plasmodium coatneyi using continuous long reads from single molecule, real-time sequencing.</title>
        <authorList>
            <person name="Chien J.-T."/>
            <person name="Pakala S.B."/>
            <person name="Geraldo J.A."/>
            <person name="Lapp S.A."/>
            <person name="Barnwell J.W."/>
            <person name="Kissinger J.C."/>
            <person name="Galinski M.R."/>
            <person name="Humphrey J.C."/>
        </authorList>
    </citation>
    <scope>NUCLEOTIDE SEQUENCE [LARGE SCALE GENOMIC DNA]</scope>
    <source>
        <strain evidence="3">Hackeri</strain>
    </source>
</reference>
<evidence type="ECO:0000313" key="2">
    <source>
        <dbReference type="EMBL" id="ANQ06966.1"/>
    </source>
</evidence>
<protein>
    <submittedName>
        <fullName evidence="2">KIR protein</fullName>
    </submittedName>
</protein>
<dbReference type="RefSeq" id="XP_019913661.1">
    <property type="nucleotide sequence ID" value="XM_020058352.1"/>
</dbReference>
<name>A0A1B1DVZ7_9APIC</name>
<feature type="compositionally biased region" description="Low complexity" evidence="1">
    <location>
        <begin position="367"/>
        <end position="380"/>
    </location>
</feature>
<feature type="region of interest" description="Disordered" evidence="1">
    <location>
        <begin position="331"/>
        <end position="380"/>
    </location>
</feature>
<evidence type="ECO:0000256" key="1">
    <source>
        <dbReference type="SAM" id="MobiDB-lite"/>
    </source>
</evidence>
<dbReference type="EMBL" id="CP016244">
    <property type="protein sequence ID" value="ANQ06966.1"/>
    <property type="molecule type" value="Genomic_DNA"/>
</dbReference>
<accession>A0A1B1DVZ7</accession>
<dbReference type="GeneID" id="30908269"/>
<dbReference type="InterPro" id="IPR008780">
    <property type="entry name" value="Plasmodium_Vir"/>
</dbReference>
<feature type="region of interest" description="Disordered" evidence="1">
    <location>
        <begin position="286"/>
        <end position="306"/>
    </location>
</feature>
<dbReference type="OrthoDB" id="381419at2759"/>
<dbReference type="AlphaFoldDB" id="A0A1B1DVZ7"/>
<dbReference type="KEGG" id="pcot:PCOAH_00015430"/>
<feature type="compositionally biased region" description="Low complexity" evidence="1">
    <location>
        <begin position="331"/>
        <end position="341"/>
    </location>
</feature>
<proteinExistence type="predicted"/>
<sequence>MGPPTTIAVTTIATLTEENLNQLPSKTIYKRLDTSTGTCADKTKEGKLKTTLQNAKVDGTTIGKIIGTLCYISNLQNTDENADDENFLYYWFGQKVATSKKNGNFVQIMNECKDIITTIGEEGYMPPFFPETYGTNEKDFQTWKTLFDYGNKDQEVIKQQLGEEEAGPTKQCNKAYHDYLQKIKDAYTTVRTNCMKKSGDKWNAWCTPFETYFHDYKTRNSLNLSCTKVDAAGAQLTGAKGSTNNTNNITPIAVSSTLATVGLPTLAFFLYKYDLLPLGIKNMFFGNNSSGNRRNRRNGRSTIGRHHFDNTFTEASSTFGAATNVSTVASTIGDSTTDGSTIYGGPTSRGRGRRNNKQQPQHKERQQQQQRQRNIRYQSM</sequence>
<gene>
    <name evidence="2" type="ORF">PCOAH_00015430</name>
</gene>